<dbReference type="Proteomes" id="UP000859547">
    <property type="component" value="Unassembled WGS sequence"/>
</dbReference>
<accession>A0A8H9QY61</accession>
<gene>
    <name evidence="1" type="ORF">I9080_002097</name>
</gene>
<sequence length="109" mass="13148">MFIKKIYQNITKNKRIKPFVWIIGDGCTNIVTIHFSSPVDGKTVKIKMRLFEKINNYILEEYEKRLIKIINIFLYFKDKESIYETYIRLSNDNINSVDKYLLDLLYENI</sequence>
<evidence type="ECO:0000313" key="1">
    <source>
        <dbReference type="EMBL" id="HAT4308287.1"/>
    </source>
</evidence>
<organism evidence="1">
    <name type="scientific">Clostridium perfringens</name>
    <dbReference type="NCBI Taxonomy" id="1502"/>
    <lineage>
        <taxon>Bacteria</taxon>
        <taxon>Bacillati</taxon>
        <taxon>Bacillota</taxon>
        <taxon>Clostridia</taxon>
        <taxon>Eubacteriales</taxon>
        <taxon>Clostridiaceae</taxon>
        <taxon>Clostridium</taxon>
    </lineage>
</organism>
<reference evidence="1" key="1">
    <citation type="journal article" date="2018" name="Genome Biol.">
        <title>SKESA: strategic k-mer extension for scrupulous assemblies.</title>
        <authorList>
            <person name="Souvorov A."/>
            <person name="Agarwala R."/>
            <person name="Lipman D.J."/>
        </authorList>
    </citation>
    <scope>NUCLEOTIDE SEQUENCE</scope>
    <source>
        <strain evidence="1">C8</strain>
    </source>
</reference>
<protein>
    <submittedName>
        <fullName evidence="1">Uncharacterized protein</fullName>
    </submittedName>
</protein>
<reference evidence="1" key="2">
    <citation type="submission" date="2020-07" db="EMBL/GenBank/DDBJ databases">
        <authorList>
            <consortium name="NCBI Pathogen Detection Project"/>
        </authorList>
    </citation>
    <scope>NUCLEOTIDE SEQUENCE</scope>
    <source>
        <strain evidence="1">C8</strain>
    </source>
</reference>
<name>A0A8H9QY61_CLOPF</name>
<dbReference type="EMBL" id="DACTCB010000011">
    <property type="protein sequence ID" value="HAT4308287.1"/>
    <property type="molecule type" value="Genomic_DNA"/>
</dbReference>
<dbReference type="AlphaFoldDB" id="A0A8H9QY61"/>
<proteinExistence type="predicted"/>
<comment type="caution">
    <text evidence="1">The sequence shown here is derived from an EMBL/GenBank/DDBJ whole genome shotgun (WGS) entry which is preliminary data.</text>
</comment>